<feature type="non-terminal residue" evidence="3">
    <location>
        <position position="1"/>
    </location>
</feature>
<feature type="region of interest" description="Disordered" evidence="2">
    <location>
        <begin position="127"/>
        <end position="168"/>
    </location>
</feature>
<evidence type="ECO:0000256" key="2">
    <source>
        <dbReference type="SAM" id="MobiDB-lite"/>
    </source>
</evidence>
<dbReference type="PANTHER" id="PTHR10972:SF212">
    <property type="entry name" value="OXYSTEROL-BINDING PROTEIN-LIKE PROTEIN 1"/>
    <property type="match status" value="1"/>
</dbReference>
<dbReference type="Gene3D" id="2.40.160.120">
    <property type="match status" value="1"/>
</dbReference>
<accession>A0A0D7AF31</accession>
<dbReference type="GO" id="GO:0016020">
    <property type="term" value="C:membrane"/>
    <property type="evidence" value="ECO:0007669"/>
    <property type="project" value="TreeGrafter"/>
</dbReference>
<sequence>DEVEDAAISVPDSGDHEEGGKMKMIVQLVRKCLGVKDIASMRLSLPASLMEPIPNLEYWHYLDRPDLFAAINDSDDAFERMLAVLRFTFSKDLKFVHGRICKPYNSVLGEHFRAHWDVDPAGLPPCSKVDSTRSETVSVHSGASSSTRASTSSCTGTPKSLSTAATSPQLSELHFSGQPVLRVVFLTEQVSHHPPISNYYAACPERGVEMYGTDQISARVAGTSVRIQPGQHNQGIYVRLASGPGSGEEYRITHPAAYVNGLLRGSFYATMCESTIITCSGGQVGAKYRAIIEYKEESWLGRAHFLLEGVIHVSHPSDPEWAKVKAVPRDRVVAEFNGSWRGKIRWRAADFSPHGYEEYQELIDLEALSIVPKTVRSLEAQEPYESRKLWEGVTNHLLNKEYSDATREKVAIEQHQRDLAAERKRKGTQFLPRYFDADFSSGYALLTDKGCRVVEEELRLDRPVTKKNARVAATAA</sequence>
<dbReference type="AlphaFoldDB" id="A0A0D7AF31"/>
<reference evidence="3 4" key="1">
    <citation type="journal article" date="2015" name="Fungal Genet. Biol.">
        <title>Evolution of novel wood decay mechanisms in Agaricales revealed by the genome sequences of Fistulina hepatica and Cylindrobasidium torrendii.</title>
        <authorList>
            <person name="Floudas D."/>
            <person name="Held B.W."/>
            <person name="Riley R."/>
            <person name="Nagy L.G."/>
            <person name="Koehler G."/>
            <person name="Ransdell A.S."/>
            <person name="Younus H."/>
            <person name="Chow J."/>
            <person name="Chiniquy J."/>
            <person name="Lipzen A."/>
            <person name="Tritt A."/>
            <person name="Sun H."/>
            <person name="Haridas S."/>
            <person name="LaButti K."/>
            <person name="Ohm R.A."/>
            <person name="Kues U."/>
            <person name="Blanchette R.A."/>
            <person name="Grigoriev I.V."/>
            <person name="Minto R.E."/>
            <person name="Hibbett D.S."/>
        </authorList>
    </citation>
    <scope>NUCLEOTIDE SEQUENCE [LARGE SCALE GENOMIC DNA]</scope>
    <source>
        <strain evidence="3 4">ATCC 64428</strain>
    </source>
</reference>
<evidence type="ECO:0000256" key="1">
    <source>
        <dbReference type="ARBA" id="ARBA00008842"/>
    </source>
</evidence>
<organism evidence="3 4">
    <name type="scientific">Fistulina hepatica ATCC 64428</name>
    <dbReference type="NCBI Taxonomy" id="1128425"/>
    <lineage>
        <taxon>Eukaryota</taxon>
        <taxon>Fungi</taxon>
        <taxon>Dikarya</taxon>
        <taxon>Basidiomycota</taxon>
        <taxon>Agaricomycotina</taxon>
        <taxon>Agaricomycetes</taxon>
        <taxon>Agaricomycetidae</taxon>
        <taxon>Agaricales</taxon>
        <taxon>Fistulinaceae</taxon>
        <taxon>Fistulina</taxon>
    </lineage>
</organism>
<dbReference type="GO" id="GO:0005829">
    <property type="term" value="C:cytosol"/>
    <property type="evidence" value="ECO:0007669"/>
    <property type="project" value="TreeGrafter"/>
</dbReference>
<dbReference type="InterPro" id="IPR037239">
    <property type="entry name" value="OSBP_sf"/>
</dbReference>
<dbReference type="EMBL" id="KN881833">
    <property type="protein sequence ID" value="KIY48496.1"/>
    <property type="molecule type" value="Genomic_DNA"/>
</dbReference>
<dbReference type="PANTHER" id="PTHR10972">
    <property type="entry name" value="OXYSTEROL-BINDING PROTEIN-RELATED"/>
    <property type="match status" value="1"/>
</dbReference>
<dbReference type="Gene3D" id="3.30.70.3490">
    <property type="match status" value="1"/>
</dbReference>
<proteinExistence type="inferred from homology"/>
<feature type="compositionally biased region" description="Polar residues" evidence="2">
    <location>
        <begin position="158"/>
        <end position="168"/>
    </location>
</feature>
<dbReference type="GO" id="GO:0032934">
    <property type="term" value="F:sterol binding"/>
    <property type="evidence" value="ECO:0007669"/>
    <property type="project" value="TreeGrafter"/>
</dbReference>
<dbReference type="SUPFAM" id="SSF144000">
    <property type="entry name" value="Oxysterol-binding protein-like"/>
    <property type="match status" value="1"/>
</dbReference>
<name>A0A0D7AF31_9AGAR</name>
<keyword evidence="4" id="KW-1185">Reference proteome</keyword>
<evidence type="ECO:0008006" key="5">
    <source>
        <dbReference type="Google" id="ProtNLM"/>
    </source>
</evidence>
<dbReference type="Proteomes" id="UP000054144">
    <property type="component" value="Unassembled WGS sequence"/>
</dbReference>
<evidence type="ECO:0000313" key="3">
    <source>
        <dbReference type="EMBL" id="KIY48496.1"/>
    </source>
</evidence>
<feature type="compositionally biased region" description="Low complexity" evidence="2">
    <location>
        <begin position="134"/>
        <end position="157"/>
    </location>
</feature>
<dbReference type="InterPro" id="IPR000648">
    <property type="entry name" value="Oxysterol-bd"/>
</dbReference>
<comment type="similarity">
    <text evidence="1">Belongs to the OSBP family.</text>
</comment>
<gene>
    <name evidence="3" type="ORF">FISHEDRAFT_43286</name>
</gene>
<dbReference type="Pfam" id="PF01237">
    <property type="entry name" value="Oxysterol_BP"/>
    <property type="match status" value="1"/>
</dbReference>
<evidence type="ECO:0000313" key="4">
    <source>
        <dbReference type="Proteomes" id="UP000054144"/>
    </source>
</evidence>
<dbReference type="OrthoDB" id="48057at2759"/>
<protein>
    <recommendedName>
        <fullName evidence="5">Oxysterol-binding protein</fullName>
    </recommendedName>
</protein>